<reference evidence="2 3" key="1">
    <citation type="journal article" date="2017" name="Int. J. Syst. Evol. Microbiol.">
        <title>Mycobacterium talmoniae sp. nov., a slowly growing mycobacterium isolated from human respiratory samples.</title>
        <authorList>
            <person name="Davidson R.M."/>
            <person name="DeGroote M.A."/>
            <person name="Marola J.L."/>
            <person name="Buss S."/>
            <person name="Jones V."/>
            <person name="McNeil M.R."/>
            <person name="Freifeld A.G."/>
            <person name="Elaine Epperson L."/>
            <person name="Hasan N.A."/>
            <person name="Jackson M."/>
            <person name="Iwen P.C."/>
            <person name="Salfinger M."/>
            <person name="Strong M."/>
        </authorList>
    </citation>
    <scope>NUCLEOTIDE SEQUENCE [LARGE SCALE GENOMIC DNA]</scope>
    <source>
        <strain evidence="2 3">ATCC BAA-2683</strain>
    </source>
</reference>
<comment type="caution">
    <text evidence="2">The sequence shown here is derived from an EMBL/GenBank/DDBJ whole genome shotgun (WGS) entry which is preliminary data.</text>
</comment>
<proteinExistence type="predicted"/>
<feature type="region of interest" description="Disordered" evidence="1">
    <location>
        <begin position="1"/>
        <end position="214"/>
    </location>
</feature>
<feature type="compositionally biased region" description="Low complexity" evidence="1">
    <location>
        <begin position="167"/>
        <end position="186"/>
    </location>
</feature>
<organism evidence="2 3">
    <name type="scientific">Mycobacterium talmoniae</name>
    <dbReference type="NCBI Taxonomy" id="1858794"/>
    <lineage>
        <taxon>Bacteria</taxon>
        <taxon>Bacillati</taxon>
        <taxon>Actinomycetota</taxon>
        <taxon>Actinomycetes</taxon>
        <taxon>Mycobacteriales</taxon>
        <taxon>Mycobacteriaceae</taxon>
        <taxon>Mycobacterium</taxon>
    </lineage>
</organism>
<feature type="compositionally biased region" description="Low complexity" evidence="1">
    <location>
        <begin position="145"/>
        <end position="156"/>
    </location>
</feature>
<evidence type="ECO:0000256" key="1">
    <source>
        <dbReference type="SAM" id="MobiDB-lite"/>
    </source>
</evidence>
<feature type="compositionally biased region" description="Basic residues" evidence="1">
    <location>
        <begin position="129"/>
        <end position="144"/>
    </location>
</feature>
<name>A0A2S8BN67_9MYCO</name>
<dbReference type="AlphaFoldDB" id="A0A2S8BN67"/>
<evidence type="ECO:0000313" key="3">
    <source>
        <dbReference type="Proteomes" id="UP000238296"/>
    </source>
</evidence>
<sequence length="214" mass="22897">MEDGLHVGAVGRRGGAQLQRTRHRVRRGLVGVDPHRRGDRIGAGGLGDDVEVLPAEHLGADIGPHPAHPGVARPAATRRRPRCRRPRPGPDPRAGSPPTARTGRAPRASSGRGAGQRISRASWVCRGGSPRRRSRRRAPARRRAATPVRRTAAASRGRVRRRPPRATPSRRTPGAAACRRTARTLPARPPGPRSPARCRRCPGGGPADTRATGR</sequence>
<evidence type="ECO:0000313" key="2">
    <source>
        <dbReference type="EMBL" id="PQM48134.1"/>
    </source>
</evidence>
<feature type="compositionally biased region" description="Basic residues" evidence="1">
    <location>
        <begin position="76"/>
        <end position="87"/>
    </location>
</feature>
<dbReference type="Proteomes" id="UP000238296">
    <property type="component" value="Unassembled WGS sequence"/>
</dbReference>
<accession>A0A2S8BN67</accession>
<gene>
    <name evidence="2" type="ORF">C1Y40_01655</name>
</gene>
<dbReference type="EMBL" id="PPEA01000235">
    <property type="protein sequence ID" value="PQM48134.1"/>
    <property type="molecule type" value="Genomic_DNA"/>
</dbReference>
<protein>
    <submittedName>
        <fullName evidence="2">Uncharacterized protein</fullName>
    </submittedName>
</protein>